<feature type="transmembrane region" description="Helical" evidence="1">
    <location>
        <begin position="35"/>
        <end position="55"/>
    </location>
</feature>
<evidence type="ECO:0000256" key="1">
    <source>
        <dbReference type="SAM" id="Phobius"/>
    </source>
</evidence>
<keyword evidence="1" id="KW-1133">Transmembrane helix</keyword>
<sequence length="57" mass="6199">MDSSNLVIFTISSFALGAILLMTKNSVHPKFKRGLATAAVFMIAAAFIMVIYTLFTL</sequence>
<keyword evidence="1" id="KW-0472">Membrane</keyword>
<gene>
    <name evidence="2" type="ORF">J2Z32_002590</name>
</gene>
<reference evidence="2 3" key="1">
    <citation type="submission" date="2021-03" db="EMBL/GenBank/DDBJ databases">
        <title>Genomic Encyclopedia of Type Strains, Phase IV (KMG-IV): sequencing the most valuable type-strain genomes for metagenomic binning, comparative biology and taxonomic classification.</title>
        <authorList>
            <person name="Goeker M."/>
        </authorList>
    </citation>
    <scope>NUCLEOTIDE SEQUENCE [LARGE SCALE GENOMIC DNA]</scope>
    <source>
        <strain evidence="2 3">DSM 14349</strain>
    </source>
</reference>
<dbReference type="RefSeq" id="WP_210089547.1">
    <property type="nucleotide sequence ID" value="NZ_JAGGKG010000011.1"/>
</dbReference>
<evidence type="ECO:0008006" key="4">
    <source>
        <dbReference type="Google" id="ProtNLM"/>
    </source>
</evidence>
<feature type="transmembrane region" description="Helical" evidence="1">
    <location>
        <begin position="6"/>
        <end position="23"/>
    </location>
</feature>
<dbReference type="EMBL" id="JAGGKG010000011">
    <property type="protein sequence ID" value="MBP1905942.1"/>
    <property type="molecule type" value="Genomic_DNA"/>
</dbReference>
<keyword evidence="3" id="KW-1185">Reference proteome</keyword>
<dbReference type="Proteomes" id="UP001519272">
    <property type="component" value="Unassembled WGS sequence"/>
</dbReference>
<evidence type="ECO:0000313" key="3">
    <source>
        <dbReference type="Proteomes" id="UP001519272"/>
    </source>
</evidence>
<accession>A0ABS4FTN3</accession>
<comment type="caution">
    <text evidence="2">The sequence shown here is derived from an EMBL/GenBank/DDBJ whole genome shotgun (WGS) entry which is preliminary data.</text>
</comment>
<protein>
    <recommendedName>
        <fullName evidence="4">Signal transduction histidine kinase</fullName>
    </recommendedName>
</protein>
<proteinExistence type="predicted"/>
<organism evidence="2 3">
    <name type="scientific">Paenibacillus turicensis</name>
    <dbReference type="NCBI Taxonomy" id="160487"/>
    <lineage>
        <taxon>Bacteria</taxon>
        <taxon>Bacillati</taxon>
        <taxon>Bacillota</taxon>
        <taxon>Bacilli</taxon>
        <taxon>Bacillales</taxon>
        <taxon>Paenibacillaceae</taxon>
        <taxon>Paenibacillus</taxon>
    </lineage>
</organism>
<evidence type="ECO:0000313" key="2">
    <source>
        <dbReference type="EMBL" id="MBP1905942.1"/>
    </source>
</evidence>
<name>A0ABS4FTN3_9BACL</name>
<keyword evidence="1" id="KW-0812">Transmembrane</keyword>